<dbReference type="SUPFAM" id="SSF48371">
    <property type="entry name" value="ARM repeat"/>
    <property type="match status" value="1"/>
</dbReference>
<dbReference type="STRING" id="50990.A0A4Y7PQ26"/>
<sequence>RELTPFPTDLDNDRTYLATPIQTILSSDASPRQLTEAYSVLSARIRAVLPTGILAGLRRVPSLDPLRSNLKAFIKAHVRDLGRILEDPVPFPAAPNTESDTSEDMNFSGLPTPKDSPKKKKGMTEEQAKYARDICHLGHAAIRFTVLVFTTNNLQFMYNDDGMAEVLDQVLAVALAPSLPTPNARKTWGLIIMTLQVMSINPDVLYKARDRIAYAIRRGIDGEMGKDGKRGPLNDGLKAICDLTISESYTFAPAFTKILPSILDQLLSNSPATRLHAANALGGLAFGFTKGKGVEFLADEIKRAGRHIVAFLLESPEPVASQTELPRTPTSSPDWSPIVKSLRVTLRSELPAHTAQGPAWALSVISSFIILLGPKLFKNVKILKLIGALLQLSLRHNKKCIRALACAVWNPLLYAWDRWGALVQTAKDGESEAEKTEREEGIRIYWELAASNMSYRNGASIVRTALGNHPGVHMDYVNIAILTVEKMVGSGGERADGAMNILGRIVMPPEVAEKSIPGLVDRYRYRSREILLPEYLFPVKAGGGMLDTEWKGLSTVATKVVAACPTHEDIRPLGPAEIGDPLVWERLMKIWKDGVAFLALEDDEGTPPVILDSWLGLIKGKIANLNGAFQDEAAISDFCKECAETLVEILKNNAIDLGATSTTLGGVFTKKLAFTRDLYGVVQNVFPIRQLRYAITVMVNHLVLNSGIDPATESAESPALTEWATFCAQIALRSAGHLPKTFFCELGATDVWTAEKRSAAWRAYAKHWRVSDGTWVGACAILSFPFDSTARWNMSDRDLTEWDGLLQHIIATAHRKNWDCSAVLEKVMKNIDHENLVQSNCATQIADLLLSNLDLAAEKEPRFPTEVVNVVHDVLATTYPPDPQTKVASNWLLRSITSLIDHCPGRMLVPLVKALQDVLCIWMTDAMEVYPSEEYIREVVPVYQNIIVSLMGLLPSVEELVSISTIFSPPLYKYAENNEALDVFKEFWETSCASLIEPEGGWPEGLSSAL</sequence>
<feature type="non-terminal residue" evidence="2">
    <location>
        <position position="1"/>
    </location>
</feature>
<evidence type="ECO:0000256" key="1">
    <source>
        <dbReference type="SAM" id="MobiDB-lite"/>
    </source>
</evidence>
<evidence type="ECO:0000313" key="2">
    <source>
        <dbReference type="EMBL" id="TDL17228.1"/>
    </source>
</evidence>
<accession>A0A4Y7PQ26</accession>
<dbReference type="Proteomes" id="UP000294933">
    <property type="component" value="Unassembled WGS sequence"/>
</dbReference>
<feature type="region of interest" description="Disordered" evidence="1">
    <location>
        <begin position="89"/>
        <end position="122"/>
    </location>
</feature>
<dbReference type="EMBL" id="ML170225">
    <property type="protein sequence ID" value="TDL17228.1"/>
    <property type="molecule type" value="Genomic_DNA"/>
</dbReference>
<gene>
    <name evidence="2" type="ORF">BD410DRAFT_704744</name>
</gene>
<dbReference type="InterPro" id="IPR016024">
    <property type="entry name" value="ARM-type_fold"/>
</dbReference>
<evidence type="ECO:0008006" key="4">
    <source>
        <dbReference type="Google" id="ProtNLM"/>
    </source>
</evidence>
<dbReference type="AlphaFoldDB" id="A0A4Y7PQ26"/>
<proteinExistence type="predicted"/>
<organism evidence="2 3">
    <name type="scientific">Rickenella mellea</name>
    <dbReference type="NCBI Taxonomy" id="50990"/>
    <lineage>
        <taxon>Eukaryota</taxon>
        <taxon>Fungi</taxon>
        <taxon>Dikarya</taxon>
        <taxon>Basidiomycota</taxon>
        <taxon>Agaricomycotina</taxon>
        <taxon>Agaricomycetes</taxon>
        <taxon>Hymenochaetales</taxon>
        <taxon>Rickenellaceae</taxon>
        <taxon>Rickenella</taxon>
    </lineage>
</organism>
<keyword evidence="3" id="KW-1185">Reference proteome</keyword>
<protein>
    <recommendedName>
        <fullName evidence="4">ARM repeat-containing protein</fullName>
    </recommendedName>
</protein>
<dbReference type="VEuPathDB" id="FungiDB:BD410DRAFT_704744"/>
<feature type="non-terminal residue" evidence="2">
    <location>
        <position position="1010"/>
    </location>
</feature>
<reference evidence="2 3" key="1">
    <citation type="submission" date="2018-06" db="EMBL/GenBank/DDBJ databases">
        <title>A transcriptomic atlas of mushroom development highlights an independent origin of complex multicellularity.</title>
        <authorList>
            <consortium name="DOE Joint Genome Institute"/>
            <person name="Krizsan K."/>
            <person name="Almasi E."/>
            <person name="Merenyi Z."/>
            <person name="Sahu N."/>
            <person name="Viragh M."/>
            <person name="Koszo T."/>
            <person name="Mondo S."/>
            <person name="Kiss B."/>
            <person name="Balint B."/>
            <person name="Kues U."/>
            <person name="Barry K."/>
            <person name="Hegedus J.C."/>
            <person name="Henrissat B."/>
            <person name="Johnson J."/>
            <person name="Lipzen A."/>
            <person name="Ohm R."/>
            <person name="Nagy I."/>
            <person name="Pangilinan J."/>
            <person name="Yan J."/>
            <person name="Xiong Y."/>
            <person name="Grigoriev I.V."/>
            <person name="Hibbett D.S."/>
            <person name="Nagy L.G."/>
        </authorList>
    </citation>
    <scope>NUCLEOTIDE SEQUENCE [LARGE SCALE GENOMIC DNA]</scope>
    <source>
        <strain evidence="2 3">SZMC22713</strain>
    </source>
</reference>
<dbReference type="OrthoDB" id="2591260at2759"/>
<evidence type="ECO:0000313" key="3">
    <source>
        <dbReference type="Proteomes" id="UP000294933"/>
    </source>
</evidence>
<name>A0A4Y7PQ26_9AGAM</name>